<sequence>MSDLRSVFVDMDRGADLALEQFALATDDGLETAVILSLFTDARAADDDTLPLGQSDRRGWWGDAYPPVAGDRIGSRLWLLRASKQLQASLTEAKEYVEQALAWLVADGAARRVEVETFVARDEVMGMIVRIHRPDGSVAPIRFETLWNQV</sequence>
<dbReference type="OrthoDB" id="5677166at2"/>
<name>A0A6L5JS31_RHOTE</name>
<comment type="caution">
    <text evidence="1">The sequence shown here is derived from an EMBL/GenBank/DDBJ whole genome shotgun (WGS) entry which is preliminary data.</text>
</comment>
<evidence type="ECO:0008006" key="3">
    <source>
        <dbReference type="Google" id="ProtNLM"/>
    </source>
</evidence>
<proteinExistence type="predicted"/>
<accession>A0A6L5JS31</accession>
<organism evidence="1 2">
    <name type="scientific">Rhodocyclus tenuis</name>
    <name type="common">Rhodospirillum tenue</name>
    <dbReference type="NCBI Taxonomy" id="1066"/>
    <lineage>
        <taxon>Bacteria</taxon>
        <taxon>Pseudomonadati</taxon>
        <taxon>Pseudomonadota</taxon>
        <taxon>Betaproteobacteria</taxon>
        <taxon>Rhodocyclales</taxon>
        <taxon>Rhodocyclaceae</taxon>
        <taxon>Rhodocyclus</taxon>
    </lineage>
</organism>
<dbReference type="Pfam" id="PF07409">
    <property type="entry name" value="GP46"/>
    <property type="match status" value="1"/>
</dbReference>
<gene>
    <name evidence="1" type="ORF">GHK24_00100</name>
</gene>
<reference evidence="1 2" key="1">
    <citation type="submission" date="2019-10" db="EMBL/GenBank/DDBJ databases">
        <title>Whole-genome sequence of the purple nonsulfur photosynthetic bacterium Rhodocyclus tenuis.</title>
        <authorList>
            <person name="Kyndt J.A."/>
            <person name="Meyer T.E."/>
        </authorList>
    </citation>
    <scope>NUCLEOTIDE SEQUENCE [LARGE SCALE GENOMIC DNA]</scope>
    <source>
        <strain evidence="1 2">DSM 110</strain>
    </source>
</reference>
<protein>
    <recommendedName>
        <fullName evidence="3">Phage gp46-like protein</fullName>
    </recommendedName>
</protein>
<dbReference type="Proteomes" id="UP000480275">
    <property type="component" value="Unassembled WGS sequence"/>
</dbReference>
<evidence type="ECO:0000313" key="1">
    <source>
        <dbReference type="EMBL" id="MQY50185.1"/>
    </source>
</evidence>
<dbReference type="EMBL" id="WIXJ01000001">
    <property type="protein sequence ID" value="MQY50185.1"/>
    <property type="molecule type" value="Genomic_DNA"/>
</dbReference>
<dbReference type="AlphaFoldDB" id="A0A6L5JS31"/>
<dbReference type="InterPro" id="IPR010877">
    <property type="entry name" value="Phage_Mu_Gp46"/>
</dbReference>
<evidence type="ECO:0000313" key="2">
    <source>
        <dbReference type="Proteomes" id="UP000480275"/>
    </source>
</evidence>